<keyword evidence="5 7" id="KW-0460">Magnesium</keyword>
<comment type="catalytic activity">
    <reaction evidence="7">
        <text>[glutamine synthetase]-L-tyrosine + ATP = [glutamine synthetase]-O(4)-(5'-adenylyl)-L-tyrosine + diphosphate</text>
        <dbReference type="Rhea" id="RHEA:18589"/>
        <dbReference type="Rhea" id="RHEA-COMP:10660"/>
        <dbReference type="Rhea" id="RHEA-COMP:10661"/>
        <dbReference type="ChEBI" id="CHEBI:30616"/>
        <dbReference type="ChEBI" id="CHEBI:33019"/>
        <dbReference type="ChEBI" id="CHEBI:46858"/>
        <dbReference type="ChEBI" id="CHEBI:83624"/>
        <dbReference type="EC" id="2.7.7.42"/>
    </reaction>
</comment>
<evidence type="ECO:0000256" key="7">
    <source>
        <dbReference type="HAMAP-Rule" id="MF_00802"/>
    </source>
</evidence>
<feature type="compositionally biased region" description="Low complexity" evidence="8">
    <location>
        <begin position="680"/>
        <end position="692"/>
    </location>
</feature>
<dbReference type="InterPro" id="IPR013546">
    <property type="entry name" value="PII_UdlTrfase/GS_AdlTrfase"/>
</dbReference>
<feature type="region of interest" description="Adenylyl transferase" evidence="7">
    <location>
        <begin position="531"/>
        <end position="1065"/>
    </location>
</feature>
<comment type="catalytic activity">
    <reaction evidence="7">
        <text>[glutamine synthetase]-O(4)-(5'-adenylyl)-L-tyrosine + phosphate = [glutamine synthetase]-L-tyrosine + ADP</text>
        <dbReference type="Rhea" id="RHEA:43716"/>
        <dbReference type="Rhea" id="RHEA-COMP:10660"/>
        <dbReference type="Rhea" id="RHEA-COMP:10661"/>
        <dbReference type="ChEBI" id="CHEBI:43474"/>
        <dbReference type="ChEBI" id="CHEBI:46858"/>
        <dbReference type="ChEBI" id="CHEBI:83624"/>
        <dbReference type="ChEBI" id="CHEBI:456216"/>
        <dbReference type="EC" id="2.7.7.89"/>
    </reaction>
</comment>
<dbReference type="InterPro" id="IPR043519">
    <property type="entry name" value="NT_sf"/>
</dbReference>
<comment type="function">
    <text evidence="7">Involved in the regulation of glutamine synthetase GlnA, a key enzyme in the process to assimilate ammonia. When cellular nitrogen levels are high, the C-terminal adenylyl transferase (AT) inactivates GlnA by covalent transfer of an adenylyl group from ATP to specific tyrosine residue of GlnA, thus reducing its activity. Conversely, when nitrogen levels are low, the N-terminal adenylyl removase (AR) activates GlnA by removing the adenylyl group by phosphorolysis, increasing its activity. The regulatory region of GlnE binds the signal transduction protein PII (GlnB) which indicates the nitrogen status of the cell.</text>
</comment>
<reference evidence="11 12" key="1">
    <citation type="submission" date="2019-03" db="EMBL/GenBank/DDBJ databases">
        <title>Draft genome sequences of novel Actinobacteria.</title>
        <authorList>
            <person name="Sahin N."/>
            <person name="Ay H."/>
            <person name="Saygin H."/>
        </authorList>
    </citation>
    <scope>NUCLEOTIDE SEQUENCE [LARGE SCALE GENOMIC DNA]</scope>
    <source>
        <strain evidence="11 12">H3C3</strain>
    </source>
</reference>
<feature type="domain" description="PII-uridylyltransferase/Glutamine-synthetase adenylyltransferase" evidence="10">
    <location>
        <begin position="377"/>
        <end position="519"/>
    </location>
</feature>
<evidence type="ECO:0000259" key="9">
    <source>
        <dbReference type="Pfam" id="PF03710"/>
    </source>
</evidence>
<protein>
    <recommendedName>
        <fullName evidence="7">Bifunctional glutamine synthetase adenylyltransferase/adenylyl-removing enzyme</fullName>
    </recommendedName>
    <alternativeName>
        <fullName evidence="7">ATP:glutamine synthetase adenylyltransferase</fullName>
    </alternativeName>
    <alternativeName>
        <fullName evidence="7">ATase</fullName>
    </alternativeName>
    <domain>
        <recommendedName>
            <fullName evidence="7">Glutamine synthetase adenylyl-L-tyrosine phosphorylase</fullName>
            <ecNumber evidence="7">2.7.7.89</ecNumber>
        </recommendedName>
        <alternativeName>
            <fullName evidence="7">Adenylyl removase</fullName>
            <shortName evidence="7">AR</shortName>
            <shortName evidence="7">AT-N</shortName>
        </alternativeName>
    </domain>
    <domain>
        <recommendedName>
            <fullName evidence="7">Glutamine synthetase adenylyl transferase</fullName>
            <ecNumber evidence="7">2.7.7.42</ecNumber>
        </recommendedName>
        <alternativeName>
            <fullName evidence="7">Adenylyl transferase</fullName>
            <shortName evidence="7">AT</shortName>
            <shortName evidence="7">AT-C</shortName>
        </alternativeName>
    </domain>
</protein>
<feature type="compositionally biased region" description="Basic and acidic residues" evidence="8">
    <location>
        <begin position="135"/>
        <end position="147"/>
    </location>
</feature>
<dbReference type="EC" id="2.7.7.42" evidence="7"/>
<keyword evidence="1 7" id="KW-0808">Transferase</keyword>
<comment type="cofactor">
    <cofactor evidence="7">
        <name>Mg(2+)</name>
        <dbReference type="ChEBI" id="CHEBI:18420"/>
    </cofactor>
</comment>
<dbReference type="NCBIfam" id="NF010707">
    <property type="entry name" value="PRK14109.1"/>
    <property type="match status" value="1"/>
</dbReference>
<gene>
    <name evidence="7" type="primary">glnE</name>
    <name evidence="11" type="ORF">E1298_01475</name>
</gene>
<accession>A0A4R5CIH3</accession>
<evidence type="ECO:0000256" key="8">
    <source>
        <dbReference type="SAM" id="MobiDB-lite"/>
    </source>
</evidence>
<evidence type="ECO:0000259" key="10">
    <source>
        <dbReference type="Pfam" id="PF08335"/>
    </source>
</evidence>
<dbReference type="GO" id="GO:0000287">
    <property type="term" value="F:magnesium ion binding"/>
    <property type="evidence" value="ECO:0007669"/>
    <property type="project" value="UniProtKB-UniRule"/>
</dbReference>
<comment type="caution">
    <text evidence="11">The sequence shown here is derived from an EMBL/GenBank/DDBJ whole genome shotgun (WGS) entry which is preliminary data.</text>
</comment>
<organism evidence="11 12">
    <name type="scientific">Actinomadura rubrisoli</name>
    <dbReference type="NCBI Taxonomy" id="2530368"/>
    <lineage>
        <taxon>Bacteria</taxon>
        <taxon>Bacillati</taxon>
        <taxon>Actinomycetota</taxon>
        <taxon>Actinomycetes</taxon>
        <taxon>Streptosporangiales</taxon>
        <taxon>Thermomonosporaceae</taxon>
        <taxon>Actinomadura</taxon>
    </lineage>
</organism>
<evidence type="ECO:0000256" key="6">
    <source>
        <dbReference type="ARBA" id="ARBA00023268"/>
    </source>
</evidence>
<dbReference type="HAMAP" id="MF_00802">
    <property type="entry name" value="GlnE"/>
    <property type="match status" value="1"/>
</dbReference>
<feature type="domain" description="PII-uridylyltransferase/Glutamine-synthetase adenylyltransferase" evidence="10">
    <location>
        <begin position="921"/>
        <end position="1059"/>
    </location>
</feature>
<dbReference type="Pfam" id="PF03710">
    <property type="entry name" value="GlnE"/>
    <property type="match status" value="2"/>
</dbReference>
<dbReference type="GO" id="GO:0005829">
    <property type="term" value="C:cytosol"/>
    <property type="evidence" value="ECO:0007669"/>
    <property type="project" value="TreeGrafter"/>
</dbReference>
<dbReference type="RefSeq" id="WP_131888894.1">
    <property type="nucleotide sequence ID" value="NZ_SMKU01000003.1"/>
</dbReference>
<keyword evidence="6 7" id="KW-0511">Multifunctional enzyme</keyword>
<sequence>MSEPWTDRRPSLAGRLARLGFTDAGRAGGLILGAEAAAGAELGNDLLEALGATADPDLALDGLLRLLESADGRGEGAALRAALAAEPGTRERLPAVLGVSAALADHLARHPGDWRVLRDDGAVHGSDGEDAAEPGEERSGERWARERPPAGELRADLLAAVGADPAADEPVASGSGPDALVALRVAYRRRLLSLAGRDLIGVADVAEVAAELADLAAAALEAGLAVARAEVPGHAACRLAVIGMGKCGGRELNYVSDVDVVFVAEAREGEDEEAALRAATRLASGVMRACSSSTREGSLWEVDAALRPEGKAGPLVRTLASHRAYYERWAKTWEFQALLKARHVAGDADLGRRYMDAITPIVWRAAGGESFVEDVQAMRRRVEADLSRRSAEAERQLKLGPGGLRDVEFAVQLLQLVHGRADETLRSPTTLDALHELSRGGYVGRDDAAALASAYRFLRRVEHLIQLHRLRRTHLVPDDPADLRRLGRALGLRTDPVGEFTALWRRHAREVRRIHEKLFYRPLLRAVARLPGEESRLTPEAARVRLEALGYADPAGALRHIEALTAGVSRRAAIQRTLLPVMLGWFADAPDPDAGLLGFRQVSDALGTTPWYLRLLRDEVSVAERMAWVLGSSRYATDLLLRAPEAVAMLGSAAGLAPRPFEALRSEALAAVRRHTDPDAAATPAGPASEGTTPGGTAPGTVAPVARAVGGGPAEEAVSVVRALRRRELFRIAVADLLCITDVRAVGEALTDICTVTLDAALQAAVSKIEMEARAPLPTRLAVVAMGRFGGHELGYGSDADVMFVHDPLPGADEREAGRAAHAVAEELRRLLSRPAPDPPLEIDPNLRPEGRQGPLVRTLASYAAYYARWSEPWEAQALLRADPIIGDPGLRERFRALIDPIRWPEGGIDDDAVRQIRRLKARMESERLPRGVERRLHIKLGPGGLADVEWAAQLLQLRHAHDVPALRTTRTLAALDAAVGARLLDEDDAQVLSEAWCLATRLRGSITLVRGRASDLLPTDHHRERSAVTRVLDYPGTGDLLEDYRRHARRARAVVDRVFYGADD</sequence>
<feature type="domain" description="Glutamate-ammonia ligase adenylyltransferase repeated" evidence="9">
    <location>
        <begin position="714"/>
        <end position="896"/>
    </location>
</feature>
<keyword evidence="2 7" id="KW-0548">Nucleotidyltransferase</keyword>
<keyword evidence="4 7" id="KW-0067">ATP-binding</keyword>
<feature type="region of interest" description="Disordered" evidence="8">
    <location>
        <begin position="119"/>
        <end position="147"/>
    </location>
</feature>
<evidence type="ECO:0000256" key="1">
    <source>
        <dbReference type="ARBA" id="ARBA00022679"/>
    </source>
</evidence>
<dbReference type="SUPFAM" id="SSF81593">
    <property type="entry name" value="Nucleotidyltransferase substrate binding subunit/domain"/>
    <property type="match status" value="2"/>
</dbReference>
<dbReference type="GO" id="GO:0000820">
    <property type="term" value="P:regulation of glutamine family amino acid metabolic process"/>
    <property type="evidence" value="ECO:0007669"/>
    <property type="project" value="UniProtKB-UniRule"/>
</dbReference>
<evidence type="ECO:0000256" key="3">
    <source>
        <dbReference type="ARBA" id="ARBA00022741"/>
    </source>
</evidence>
<dbReference type="Gene3D" id="1.20.120.330">
    <property type="entry name" value="Nucleotidyltransferases domain 2"/>
    <property type="match status" value="2"/>
</dbReference>
<feature type="region of interest" description="Adenylyl removase" evidence="7">
    <location>
        <begin position="1"/>
        <end position="523"/>
    </location>
</feature>
<dbReference type="Gene3D" id="3.30.460.10">
    <property type="entry name" value="Beta Polymerase, domain 2"/>
    <property type="match status" value="2"/>
</dbReference>
<dbReference type="SUPFAM" id="SSF81301">
    <property type="entry name" value="Nucleotidyltransferase"/>
    <property type="match status" value="2"/>
</dbReference>
<keyword evidence="12" id="KW-1185">Reference proteome</keyword>
<dbReference type="InterPro" id="IPR005190">
    <property type="entry name" value="GlnE_rpt_dom"/>
</dbReference>
<evidence type="ECO:0000256" key="4">
    <source>
        <dbReference type="ARBA" id="ARBA00022840"/>
    </source>
</evidence>
<dbReference type="CDD" id="cd05401">
    <property type="entry name" value="NT_GlnE_GlnD_like"/>
    <property type="match status" value="2"/>
</dbReference>
<proteinExistence type="inferred from homology"/>
<feature type="domain" description="Glutamate-ammonia ligase adenylyltransferase repeated" evidence="9">
    <location>
        <begin position="179"/>
        <end position="353"/>
    </location>
</feature>
<dbReference type="PANTHER" id="PTHR30621">
    <property type="entry name" value="GLUTAMINE SYNTHETASE ADENYLYLTRANSFERASE"/>
    <property type="match status" value="1"/>
</dbReference>
<evidence type="ECO:0000256" key="2">
    <source>
        <dbReference type="ARBA" id="ARBA00022695"/>
    </source>
</evidence>
<evidence type="ECO:0000313" key="11">
    <source>
        <dbReference type="EMBL" id="TDD97134.1"/>
    </source>
</evidence>
<dbReference type="PANTHER" id="PTHR30621:SF0">
    <property type="entry name" value="BIFUNCTIONAL GLUTAMINE SYNTHETASE ADENYLYLTRANSFERASE_ADENYLYL-REMOVING ENZYME"/>
    <property type="match status" value="1"/>
</dbReference>
<dbReference type="GO" id="GO:0005524">
    <property type="term" value="F:ATP binding"/>
    <property type="evidence" value="ECO:0007669"/>
    <property type="project" value="UniProtKB-UniRule"/>
</dbReference>
<name>A0A4R5CIH3_9ACTN</name>
<comment type="similarity">
    <text evidence="7">Belongs to the GlnE family.</text>
</comment>
<feature type="region of interest" description="Disordered" evidence="8">
    <location>
        <begin position="676"/>
        <end position="702"/>
    </location>
</feature>
<dbReference type="AlphaFoldDB" id="A0A4R5CIH3"/>
<dbReference type="InterPro" id="IPR023057">
    <property type="entry name" value="GlnE"/>
</dbReference>
<dbReference type="Proteomes" id="UP000294513">
    <property type="component" value="Unassembled WGS sequence"/>
</dbReference>
<dbReference type="GO" id="GO:0047388">
    <property type="term" value="F:[glutamine synthetase]-adenylyl-L-tyrosine phosphorylase activity"/>
    <property type="evidence" value="ECO:0007669"/>
    <property type="project" value="UniProtKB-EC"/>
</dbReference>
<dbReference type="OrthoDB" id="9759366at2"/>
<dbReference type="GO" id="GO:0008882">
    <property type="term" value="F:[glutamate-ammonia-ligase] adenylyltransferase activity"/>
    <property type="evidence" value="ECO:0007669"/>
    <property type="project" value="UniProtKB-UniRule"/>
</dbReference>
<evidence type="ECO:0000313" key="12">
    <source>
        <dbReference type="Proteomes" id="UP000294513"/>
    </source>
</evidence>
<keyword evidence="3 7" id="KW-0547">Nucleotide-binding</keyword>
<dbReference type="EC" id="2.7.7.89" evidence="7"/>
<dbReference type="EMBL" id="SMKU01000003">
    <property type="protein sequence ID" value="TDD97134.1"/>
    <property type="molecule type" value="Genomic_DNA"/>
</dbReference>
<evidence type="ECO:0000256" key="5">
    <source>
        <dbReference type="ARBA" id="ARBA00022842"/>
    </source>
</evidence>
<dbReference type="Pfam" id="PF08335">
    <property type="entry name" value="GlnD_UR_UTase"/>
    <property type="match status" value="2"/>
</dbReference>